<reference evidence="2" key="1">
    <citation type="submission" date="2016-11" db="EMBL/GenBank/DDBJ databases">
        <authorList>
            <person name="Varghese N."/>
            <person name="Submissions S."/>
        </authorList>
    </citation>
    <scope>NUCLEOTIDE SEQUENCE [LARGE SCALE GENOMIC DNA]</scope>
    <source>
        <strain evidence="2">DSM 22363</strain>
    </source>
</reference>
<dbReference type="EMBL" id="FSQW01000001">
    <property type="protein sequence ID" value="SIN65734.1"/>
    <property type="molecule type" value="Genomic_DNA"/>
</dbReference>
<evidence type="ECO:0000313" key="2">
    <source>
        <dbReference type="Proteomes" id="UP000185192"/>
    </source>
</evidence>
<evidence type="ECO:0000313" key="1">
    <source>
        <dbReference type="EMBL" id="SIN65734.1"/>
    </source>
</evidence>
<gene>
    <name evidence="1" type="ORF">SAMN02745824_1540</name>
</gene>
<organism evidence="1 2">
    <name type="scientific">Parasphingorhabdus marina DSM 22363</name>
    <dbReference type="NCBI Taxonomy" id="1123272"/>
    <lineage>
        <taxon>Bacteria</taxon>
        <taxon>Pseudomonadati</taxon>
        <taxon>Pseudomonadota</taxon>
        <taxon>Alphaproteobacteria</taxon>
        <taxon>Sphingomonadales</taxon>
        <taxon>Sphingomonadaceae</taxon>
        <taxon>Parasphingorhabdus</taxon>
    </lineage>
</organism>
<sequence length="342" mass="37816">MIRGDQPFRPWGRIDNVLSAVPIEDWSFIGCVSAEDRCSAVPSNFHNYGTISNKLVFRIADKPSASTDVIENKTDQCEAVFKANGFDNEDFFSVALSDPFGEYANKIDDFFGNLDTSKLLIDITTLPKRVYFHLIKKVYQNPDAFTDVLITYSEPASYCSESLASNPEPWDALPGFRIGRGHASQQKILIGIGFEPLGLPSLSEAGEFNNSSISFLFPFPADQTANAKNWRFIREIFPNAGQSQFGVKRIDAKNVPEIFDLICGEGDSGAIGLLLAPYGPKPMSVAMALYAAKFSRSQNSPVGVYYTQPTYYHPDYSTGLKMVGTSPMINCYVIKAASNFLY</sequence>
<keyword evidence="2" id="KW-1185">Reference proteome</keyword>
<dbReference type="STRING" id="1123272.SAMN02745824_1540"/>
<accession>A0A1N6D513</accession>
<dbReference type="RefSeq" id="WP_074204452.1">
    <property type="nucleotide sequence ID" value="NZ_FSQW01000001.1"/>
</dbReference>
<protein>
    <submittedName>
        <fullName evidence="1">Uncharacterized protein</fullName>
    </submittedName>
</protein>
<proteinExistence type="predicted"/>
<dbReference type="AlphaFoldDB" id="A0A1N6D513"/>
<name>A0A1N6D513_9SPHN</name>
<dbReference type="Proteomes" id="UP000185192">
    <property type="component" value="Unassembled WGS sequence"/>
</dbReference>